<dbReference type="GO" id="GO:0031405">
    <property type="term" value="F:lipoic acid binding"/>
    <property type="evidence" value="ECO:0007669"/>
    <property type="project" value="TreeGrafter"/>
</dbReference>
<dbReference type="Pfam" id="PF00198">
    <property type="entry name" value="2-oxoacid_dh"/>
    <property type="match status" value="1"/>
</dbReference>
<dbReference type="InterPro" id="IPR004167">
    <property type="entry name" value="PSBD"/>
</dbReference>
<dbReference type="PANTHER" id="PTHR43178:SF5">
    <property type="entry name" value="LIPOAMIDE ACYLTRANSFERASE COMPONENT OF BRANCHED-CHAIN ALPHA-KETO ACID DEHYDROGENASE COMPLEX, MITOCHONDRIAL"/>
    <property type="match status" value="1"/>
</dbReference>
<dbReference type="Gene3D" id="2.40.50.100">
    <property type="match status" value="1"/>
</dbReference>
<evidence type="ECO:0000256" key="1">
    <source>
        <dbReference type="ARBA" id="ARBA00001938"/>
    </source>
</evidence>
<name>A0A974BL99_SEDHY</name>
<dbReference type="InterPro" id="IPR000089">
    <property type="entry name" value="Biotin_lipoyl"/>
</dbReference>
<evidence type="ECO:0000256" key="6">
    <source>
        <dbReference type="RuleBase" id="RU003423"/>
    </source>
</evidence>
<keyword evidence="10" id="KW-1185">Reference proteome</keyword>
<dbReference type="SUPFAM" id="SSF51230">
    <property type="entry name" value="Single hybrid motif"/>
    <property type="match status" value="1"/>
</dbReference>
<dbReference type="Pfam" id="PF02817">
    <property type="entry name" value="E3_binding"/>
    <property type="match status" value="1"/>
</dbReference>
<dbReference type="GO" id="GO:0005737">
    <property type="term" value="C:cytoplasm"/>
    <property type="evidence" value="ECO:0007669"/>
    <property type="project" value="TreeGrafter"/>
</dbReference>
<dbReference type="Gene3D" id="4.10.320.10">
    <property type="entry name" value="E3-binding domain"/>
    <property type="match status" value="1"/>
</dbReference>
<dbReference type="PROSITE" id="PS50968">
    <property type="entry name" value="BIOTINYL_LIPOYL"/>
    <property type="match status" value="1"/>
</dbReference>
<dbReference type="SUPFAM" id="SSF47005">
    <property type="entry name" value="Peripheral subunit-binding domain of 2-oxo acid dehydrogenase complex"/>
    <property type="match status" value="1"/>
</dbReference>
<evidence type="ECO:0000256" key="2">
    <source>
        <dbReference type="ARBA" id="ARBA00007317"/>
    </source>
</evidence>
<dbReference type="InterPro" id="IPR050743">
    <property type="entry name" value="2-oxoacid_DH_E2_comp"/>
</dbReference>
<evidence type="ECO:0000313" key="10">
    <source>
        <dbReference type="Proteomes" id="UP000611629"/>
    </source>
</evidence>
<keyword evidence="3 6" id="KW-0808">Transferase</keyword>
<dbReference type="InterPro" id="IPR023213">
    <property type="entry name" value="CAT-like_dom_sf"/>
</dbReference>
<comment type="caution">
    <text evidence="9">The sequence shown here is derived from an EMBL/GenBank/DDBJ whole genome shotgun (WGS) entry which is preliminary data.</text>
</comment>
<comment type="similarity">
    <text evidence="2 6">Belongs to the 2-oxoacid dehydrogenase family.</text>
</comment>
<evidence type="ECO:0000259" key="7">
    <source>
        <dbReference type="PROSITE" id="PS50968"/>
    </source>
</evidence>
<dbReference type="EC" id="2.3.1.-" evidence="6"/>
<dbReference type="EMBL" id="JACBNQ010000015">
    <property type="protein sequence ID" value="NYB74936.1"/>
    <property type="molecule type" value="Genomic_DNA"/>
</dbReference>
<keyword evidence="4 6" id="KW-0450">Lipoyl</keyword>
<dbReference type="SUPFAM" id="SSF52777">
    <property type="entry name" value="CoA-dependent acyltransferases"/>
    <property type="match status" value="1"/>
</dbReference>
<keyword evidence="5 6" id="KW-0012">Acyltransferase</keyword>
<dbReference type="FunFam" id="3.30.559.10:FF:000007">
    <property type="entry name" value="Dihydrolipoamide acetyltransferase component of pyruvate dehydrogenase complex"/>
    <property type="match status" value="1"/>
</dbReference>
<evidence type="ECO:0000256" key="3">
    <source>
        <dbReference type="ARBA" id="ARBA00022679"/>
    </source>
</evidence>
<dbReference type="AlphaFoldDB" id="A0A974BL99"/>
<protein>
    <recommendedName>
        <fullName evidence="6">Dihydrolipoamide acetyltransferase component of pyruvate dehydrogenase complex</fullName>
        <ecNumber evidence="6">2.3.1.-</ecNumber>
    </recommendedName>
</protein>
<feature type="domain" description="Lipoyl-binding" evidence="7">
    <location>
        <begin position="2"/>
        <end position="77"/>
    </location>
</feature>
<dbReference type="RefSeq" id="WP_179238640.1">
    <property type="nucleotide sequence ID" value="NZ_JACBNQ010000015.1"/>
</dbReference>
<evidence type="ECO:0000256" key="5">
    <source>
        <dbReference type="ARBA" id="ARBA00023315"/>
    </source>
</evidence>
<dbReference type="PANTHER" id="PTHR43178">
    <property type="entry name" value="DIHYDROLIPOAMIDE ACETYLTRANSFERASE COMPONENT OF PYRUVATE DEHYDROGENASE COMPLEX"/>
    <property type="match status" value="1"/>
</dbReference>
<feature type="domain" description="Peripheral subunit-binding (PSBD)" evidence="8">
    <location>
        <begin position="120"/>
        <end position="157"/>
    </location>
</feature>
<organism evidence="9 10">
    <name type="scientific">Sedimentibacter hydroxybenzoicus DSM 7310</name>
    <dbReference type="NCBI Taxonomy" id="1123245"/>
    <lineage>
        <taxon>Bacteria</taxon>
        <taxon>Bacillati</taxon>
        <taxon>Bacillota</taxon>
        <taxon>Tissierellia</taxon>
        <taxon>Sedimentibacter</taxon>
    </lineage>
</organism>
<accession>A0A974BL99</accession>
<dbReference type="Pfam" id="PF00364">
    <property type="entry name" value="Biotin_lipoyl"/>
    <property type="match status" value="1"/>
</dbReference>
<evidence type="ECO:0000313" key="9">
    <source>
        <dbReference type="EMBL" id="NYB74936.1"/>
    </source>
</evidence>
<dbReference type="CDD" id="cd06849">
    <property type="entry name" value="lipoyl_domain"/>
    <property type="match status" value="1"/>
</dbReference>
<sequence length="414" mass="44168">MATEVIMPQLGLTMEEGTIVNWIKQEGDKVNIGDVLVEISTDKLSSEIESEVEGILLKIVANEGEDIPVKGLIAIIGEEGESIDASAAPKTVEDIKDEEAVPKAAEAPKAAAVTETGRIKASPLAKKTAVDLGVDLIGLSGSGTGGRIIQKDVFEASENHEAQTAVQKAESEPTPAAVLAPAVQAAGADIVKPLTNMRKVIGKRMQASKQIAPHVTITTEVNVNKTVALRNKLNSKNADVRFSYTDILVKMAAAALRSYPIINSSITEDSFIIHDRVNIGIAVALDEGLIVPVVRDADRKGLKSITAETKELITKARANTLLPDEMSEATFTISNLGGYDIDGFTPVINLPECAILGVGRIVRKPVINENDEIVPASMMVLSLSFDHRVVDGATAAEFLKKLKGYLEDPDNMYV</sequence>
<dbReference type="Gene3D" id="3.30.559.10">
    <property type="entry name" value="Chloramphenicol acetyltransferase-like domain"/>
    <property type="match status" value="1"/>
</dbReference>
<dbReference type="InterPro" id="IPR011053">
    <property type="entry name" value="Single_hybrid_motif"/>
</dbReference>
<dbReference type="GO" id="GO:0016407">
    <property type="term" value="F:acetyltransferase activity"/>
    <property type="evidence" value="ECO:0007669"/>
    <property type="project" value="TreeGrafter"/>
</dbReference>
<evidence type="ECO:0000259" key="8">
    <source>
        <dbReference type="PROSITE" id="PS51826"/>
    </source>
</evidence>
<proteinExistence type="inferred from homology"/>
<comment type="cofactor">
    <cofactor evidence="1 6">
        <name>(R)-lipoate</name>
        <dbReference type="ChEBI" id="CHEBI:83088"/>
    </cofactor>
</comment>
<dbReference type="Proteomes" id="UP000611629">
    <property type="component" value="Unassembled WGS sequence"/>
</dbReference>
<reference evidence="9" key="1">
    <citation type="submission" date="2020-07" db="EMBL/GenBank/DDBJ databases">
        <title>Genomic analysis of a strain of Sedimentibacter Hydroxybenzoicus DSM7310.</title>
        <authorList>
            <person name="Ma S."/>
        </authorList>
    </citation>
    <scope>NUCLEOTIDE SEQUENCE</scope>
    <source>
        <strain evidence="9">DSM 7310</strain>
    </source>
</reference>
<dbReference type="InterPro" id="IPR036625">
    <property type="entry name" value="E3-bd_dom_sf"/>
</dbReference>
<dbReference type="InterPro" id="IPR001078">
    <property type="entry name" value="2-oxoacid_DH_actylTfrase"/>
</dbReference>
<gene>
    <name evidence="9" type="ORF">HZF24_12380</name>
</gene>
<evidence type="ECO:0000256" key="4">
    <source>
        <dbReference type="ARBA" id="ARBA00022823"/>
    </source>
</evidence>
<dbReference type="PROSITE" id="PS51826">
    <property type="entry name" value="PSBD"/>
    <property type="match status" value="1"/>
</dbReference>